<keyword evidence="3" id="KW-1185">Reference proteome</keyword>
<keyword evidence="1" id="KW-0732">Signal</keyword>
<evidence type="ECO:0000313" key="2">
    <source>
        <dbReference type="EMBL" id="NML46728.1"/>
    </source>
</evidence>
<feature type="chain" id="PRO_5032716894" evidence="1">
    <location>
        <begin position="20"/>
        <end position="97"/>
    </location>
</feature>
<comment type="caution">
    <text evidence="2">The sequence shown here is derived from an EMBL/GenBank/DDBJ whole genome shotgun (WGS) entry which is preliminary data.</text>
</comment>
<sequence>MNKLFAAAALALAVTAVHADTATSGRQALVKRCQADATAQARKGIAWQEQVNACVKQGKAAQEAAAQACSSQAQGRNDAQFLQSQKDCLARAGQSPE</sequence>
<dbReference type="Proteomes" id="UP000541185">
    <property type="component" value="Unassembled WGS sequence"/>
</dbReference>
<proteinExistence type="predicted"/>
<evidence type="ECO:0000256" key="1">
    <source>
        <dbReference type="SAM" id="SignalP"/>
    </source>
</evidence>
<dbReference type="RefSeq" id="WP_169420974.1">
    <property type="nucleotide sequence ID" value="NZ_JABBFX010000002.1"/>
</dbReference>
<organism evidence="2 3">
    <name type="scientific">Ramlibacter agri</name>
    <dbReference type="NCBI Taxonomy" id="2728837"/>
    <lineage>
        <taxon>Bacteria</taxon>
        <taxon>Pseudomonadati</taxon>
        <taxon>Pseudomonadota</taxon>
        <taxon>Betaproteobacteria</taxon>
        <taxon>Burkholderiales</taxon>
        <taxon>Comamonadaceae</taxon>
        <taxon>Ramlibacter</taxon>
    </lineage>
</organism>
<name>A0A848HGF0_9BURK</name>
<gene>
    <name evidence="2" type="ORF">HHL11_23495</name>
</gene>
<protein>
    <submittedName>
        <fullName evidence="2">Uncharacterized protein</fullName>
    </submittedName>
</protein>
<accession>A0A848HGF0</accession>
<reference evidence="2 3" key="1">
    <citation type="submission" date="2020-04" db="EMBL/GenBank/DDBJ databases">
        <title>Ramlibacter sp. G-1-2-2 isolated from soil.</title>
        <authorList>
            <person name="Dahal R.H."/>
        </authorList>
    </citation>
    <scope>NUCLEOTIDE SEQUENCE [LARGE SCALE GENOMIC DNA]</scope>
    <source>
        <strain evidence="2 3">G-1-2-2</strain>
    </source>
</reference>
<evidence type="ECO:0000313" key="3">
    <source>
        <dbReference type="Proteomes" id="UP000541185"/>
    </source>
</evidence>
<dbReference type="AlphaFoldDB" id="A0A848HGF0"/>
<feature type="signal peptide" evidence="1">
    <location>
        <begin position="1"/>
        <end position="19"/>
    </location>
</feature>
<dbReference type="EMBL" id="JABBFX010000002">
    <property type="protein sequence ID" value="NML46728.1"/>
    <property type="molecule type" value="Genomic_DNA"/>
</dbReference>